<protein>
    <recommendedName>
        <fullName evidence="4">Uncharacterized AAA domain-containing protein ycf46</fullName>
    </recommendedName>
</protein>
<evidence type="ECO:0000256" key="2">
    <source>
        <dbReference type="ARBA" id="ARBA00022840"/>
    </source>
</evidence>
<evidence type="ECO:0000259" key="5">
    <source>
        <dbReference type="SMART" id="SM00382"/>
    </source>
</evidence>
<dbReference type="InterPro" id="IPR027417">
    <property type="entry name" value="P-loop_NTPase"/>
</dbReference>
<dbReference type="Proteomes" id="UP000035579">
    <property type="component" value="Chromosome"/>
</dbReference>
<reference evidence="6 8" key="1">
    <citation type="submission" date="2015-05" db="EMBL/GenBank/DDBJ databases">
        <title>Genome assembly of Archangium gephyra DSM 2261.</title>
        <authorList>
            <person name="Sharma G."/>
            <person name="Subramanian S."/>
        </authorList>
    </citation>
    <scope>NUCLEOTIDE SEQUENCE [LARGE SCALE GENOMIC DNA]</scope>
    <source>
        <strain evidence="6 8">DSM 2261</strain>
    </source>
</reference>
<dbReference type="InterPro" id="IPR003593">
    <property type="entry name" value="AAA+_ATPase"/>
</dbReference>
<sequence>MKRQTEDTYAQLKNLTLAGTRVVHIASHEWERVQALLLTLSRELNVPLDVWSRSGGLCRFNERGTLDRTDDIPEPMALLEMFHPSGLAGILLLEDIQPYLEPHHHQVIRWIRELCRLPVTPGQMVVLSTPQPGLPLELRKEVPTLELPLPDVQVLRQVCERVAGEQKVPLDIVDGSLLEAARGLTVMEAHLAYAQAAVERRKLDASAVSFVVREKARAIRQSQVLEYYEPDAELTGVGGLDLLKDWLVRRGRAFGSGARDYGLDTPKGVLLLGVQGCGKSLVAKAIAAEWRFPLLRFDLGKVFGGVVGQSEGNMRMALQVAQALAPCVLWIDEIEKGLAGIGSSDMTDGGTTARVIGTFLTWMQEKREPVFVVATANRIEQLPPELLRKGRFDEIFFVDLPSHAQRQEILSIHLRRKERRPENFNLAQLADKSVGYSGAELEEAVREGMFLAFDKGAEVGTEHLLEALLATYPLSRTMRDEIETLRRWAEVRARPATRHKPEPLPNANAEAVPRLRQEMRNPFLPEGSR</sequence>
<keyword evidence="9" id="KW-1185">Reference proteome</keyword>
<dbReference type="SMART" id="SM00382">
    <property type="entry name" value="AAA"/>
    <property type="match status" value="1"/>
</dbReference>
<dbReference type="SUPFAM" id="SSF52540">
    <property type="entry name" value="P-loop containing nucleoside triphosphate hydrolases"/>
    <property type="match status" value="1"/>
</dbReference>
<dbReference type="AlphaFoldDB" id="A0AAC8Q7M3"/>
<feature type="domain" description="AAA+ ATPase" evidence="5">
    <location>
        <begin position="265"/>
        <end position="402"/>
    </location>
</feature>
<evidence type="ECO:0000256" key="3">
    <source>
        <dbReference type="ARBA" id="ARBA00038088"/>
    </source>
</evidence>
<dbReference type="InterPro" id="IPR052381">
    <property type="entry name" value="AAA_domain_protein"/>
</dbReference>
<dbReference type="InterPro" id="IPR003959">
    <property type="entry name" value="ATPase_AAA_core"/>
</dbReference>
<evidence type="ECO:0000256" key="4">
    <source>
        <dbReference type="ARBA" id="ARBA00040480"/>
    </source>
</evidence>
<comment type="similarity">
    <text evidence="3">Belongs to the AAA ATPase family. Highly divergent.</text>
</comment>
<dbReference type="Gene3D" id="3.40.50.300">
    <property type="entry name" value="P-loop containing nucleotide triphosphate hydrolases"/>
    <property type="match status" value="1"/>
</dbReference>
<evidence type="ECO:0000256" key="1">
    <source>
        <dbReference type="ARBA" id="ARBA00022741"/>
    </source>
</evidence>
<evidence type="ECO:0000313" key="9">
    <source>
        <dbReference type="Proteomes" id="UP000256345"/>
    </source>
</evidence>
<dbReference type="Gene3D" id="1.10.8.60">
    <property type="match status" value="1"/>
</dbReference>
<dbReference type="PANTHER" id="PTHR42960">
    <property type="entry name" value="YCF46 PROTEIN"/>
    <property type="match status" value="1"/>
</dbReference>
<dbReference type="KEGG" id="age:AA314_04061"/>
<keyword evidence="1" id="KW-0547">Nucleotide-binding</keyword>
<evidence type="ECO:0000313" key="7">
    <source>
        <dbReference type="EMBL" id="REG28638.1"/>
    </source>
</evidence>
<reference evidence="7 9" key="2">
    <citation type="submission" date="2018-08" db="EMBL/GenBank/DDBJ databases">
        <title>Genomic Encyclopedia of Archaeal and Bacterial Type Strains, Phase II (KMG-II): from individual species to whole genera.</title>
        <authorList>
            <person name="Goeker M."/>
        </authorList>
    </citation>
    <scope>NUCLEOTIDE SEQUENCE [LARGE SCALE GENOMIC DNA]</scope>
    <source>
        <strain evidence="7 9">DSM 2261</strain>
    </source>
</reference>
<keyword evidence="2" id="KW-0067">ATP-binding</keyword>
<evidence type="ECO:0000313" key="6">
    <source>
        <dbReference type="EMBL" id="AKJ02435.1"/>
    </source>
</evidence>
<dbReference type="Pfam" id="PF00004">
    <property type="entry name" value="AAA"/>
    <property type="match status" value="1"/>
</dbReference>
<dbReference type="InterPro" id="IPR041569">
    <property type="entry name" value="AAA_lid_3"/>
</dbReference>
<accession>A0AAC8Q7M3</accession>
<dbReference type="CDD" id="cd19507">
    <property type="entry name" value="RecA-like_Ycf46-like"/>
    <property type="match status" value="1"/>
</dbReference>
<dbReference type="EMBL" id="CP011509">
    <property type="protein sequence ID" value="AKJ02435.1"/>
    <property type="molecule type" value="Genomic_DNA"/>
</dbReference>
<dbReference type="Pfam" id="PF17862">
    <property type="entry name" value="AAA_lid_3"/>
    <property type="match status" value="1"/>
</dbReference>
<dbReference type="EMBL" id="QUMU01000008">
    <property type="protein sequence ID" value="REG28638.1"/>
    <property type="molecule type" value="Genomic_DNA"/>
</dbReference>
<dbReference type="GO" id="GO:0016887">
    <property type="term" value="F:ATP hydrolysis activity"/>
    <property type="evidence" value="ECO:0007669"/>
    <property type="project" value="InterPro"/>
</dbReference>
<name>A0AAC8Q7M3_9BACT</name>
<dbReference type="GO" id="GO:0005524">
    <property type="term" value="F:ATP binding"/>
    <property type="evidence" value="ECO:0007669"/>
    <property type="project" value="UniProtKB-KW"/>
</dbReference>
<dbReference type="Proteomes" id="UP000256345">
    <property type="component" value="Unassembled WGS sequence"/>
</dbReference>
<organism evidence="6 8">
    <name type="scientific">Archangium gephyra</name>
    <dbReference type="NCBI Taxonomy" id="48"/>
    <lineage>
        <taxon>Bacteria</taxon>
        <taxon>Pseudomonadati</taxon>
        <taxon>Myxococcota</taxon>
        <taxon>Myxococcia</taxon>
        <taxon>Myxococcales</taxon>
        <taxon>Cystobacterineae</taxon>
        <taxon>Archangiaceae</taxon>
        <taxon>Archangium</taxon>
    </lineage>
</organism>
<evidence type="ECO:0000313" key="8">
    <source>
        <dbReference type="Proteomes" id="UP000035579"/>
    </source>
</evidence>
<dbReference type="RefSeq" id="WP_047856752.1">
    <property type="nucleotide sequence ID" value="NZ_CP011509.1"/>
</dbReference>
<proteinExistence type="inferred from homology"/>
<gene>
    <name evidence="6" type="ORF">AA314_04061</name>
    <name evidence="7" type="ORF">ATI61_108175</name>
</gene>
<dbReference type="PANTHER" id="PTHR42960:SF1">
    <property type="entry name" value="YCF46 PROTEIN"/>
    <property type="match status" value="1"/>
</dbReference>